<sequence>MIMSGSHGSDGGLSVVTDAAQPDLIPSKTIAILEDHLLHDVKGIKSTPKGSRGKPSGQWWPVSKVADVAKVCAEYGATYGPPLKRIRSPSQSSQGSDLERSIEHGRRAPELHADDHVDFMGEPDRRVLRATASMMCGLRLRTKRASPHQDICGLIEETSPLHERVNLDLQNVPVDLSRLAPGRWLNDFIIVAALDMFKPVSNYVLVAESGAVRLDQCDKHSMTSRYRPLLPALH</sequence>
<dbReference type="RefSeq" id="XP_033457074.1">
    <property type="nucleotide sequence ID" value="XM_033607088.1"/>
</dbReference>
<keyword evidence="2" id="KW-1185">Reference proteome</keyword>
<organism evidence="3">
    <name type="scientific">Dissoconium aciculare CBS 342.82</name>
    <dbReference type="NCBI Taxonomy" id="1314786"/>
    <lineage>
        <taxon>Eukaryota</taxon>
        <taxon>Fungi</taxon>
        <taxon>Dikarya</taxon>
        <taxon>Ascomycota</taxon>
        <taxon>Pezizomycotina</taxon>
        <taxon>Dothideomycetes</taxon>
        <taxon>Dothideomycetidae</taxon>
        <taxon>Mycosphaerellales</taxon>
        <taxon>Dissoconiaceae</taxon>
        <taxon>Dissoconium</taxon>
    </lineage>
</organism>
<feature type="compositionally biased region" description="Basic and acidic residues" evidence="1">
    <location>
        <begin position="97"/>
        <end position="110"/>
    </location>
</feature>
<dbReference type="AlphaFoldDB" id="A0A6J3LWL1"/>
<gene>
    <name evidence="3" type="ORF">K489DRAFT_403428</name>
</gene>
<evidence type="ECO:0000313" key="3">
    <source>
        <dbReference type="RefSeq" id="XP_033457074.1"/>
    </source>
</evidence>
<dbReference type="GeneID" id="54364888"/>
<name>A0A6J3LWL1_9PEZI</name>
<feature type="region of interest" description="Disordered" evidence="1">
    <location>
        <begin position="82"/>
        <end position="110"/>
    </location>
</feature>
<evidence type="ECO:0000313" key="2">
    <source>
        <dbReference type="Proteomes" id="UP000504637"/>
    </source>
</evidence>
<evidence type="ECO:0000256" key="1">
    <source>
        <dbReference type="SAM" id="MobiDB-lite"/>
    </source>
</evidence>
<proteinExistence type="predicted"/>
<protein>
    <submittedName>
        <fullName evidence="3">Uncharacterized protein</fullName>
    </submittedName>
</protein>
<dbReference type="Proteomes" id="UP000504637">
    <property type="component" value="Unplaced"/>
</dbReference>
<reference evidence="3" key="1">
    <citation type="submission" date="2020-01" db="EMBL/GenBank/DDBJ databases">
        <authorList>
            <consortium name="DOE Joint Genome Institute"/>
            <person name="Haridas S."/>
            <person name="Albert R."/>
            <person name="Binder M."/>
            <person name="Bloem J."/>
            <person name="Labutti K."/>
            <person name="Salamov A."/>
            <person name="Andreopoulos B."/>
            <person name="Baker S.E."/>
            <person name="Barry K."/>
            <person name="Bills G."/>
            <person name="Bluhm B.H."/>
            <person name="Cannon C."/>
            <person name="Castanera R."/>
            <person name="Culley D.E."/>
            <person name="Daum C."/>
            <person name="Ezra D."/>
            <person name="Gonzalez J.B."/>
            <person name="Henrissat B."/>
            <person name="Kuo A."/>
            <person name="Liang C."/>
            <person name="Lipzen A."/>
            <person name="Lutzoni F."/>
            <person name="Magnuson J."/>
            <person name="Mondo S."/>
            <person name="Nolan M."/>
            <person name="Ohm R."/>
            <person name="Pangilinan J."/>
            <person name="Park H.-J."/>
            <person name="Ramirez L."/>
            <person name="Alfaro M."/>
            <person name="Sun H."/>
            <person name="Tritt A."/>
            <person name="Yoshinaga Y."/>
            <person name="Zwiers L.-H."/>
            <person name="Turgeon B.G."/>
            <person name="Goodwin S.B."/>
            <person name="Spatafora J.W."/>
            <person name="Crous P.W."/>
            <person name="Grigoriev I.V."/>
        </authorList>
    </citation>
    <scope>NUCLEOTIDE SEQUENCE</scope>
    <source>
        <strain evidence="3">CBS 342.82</strain>
    </source>
</reference>
<accession>A0A6J3LWL1</accession>
<reference evidence="3" key="2">
    <citation type="submission" date="2020-04" db="EMBL/GenBank/DDBJ databases">
        <authorList>
            <consortium name="NCBI Genome Project"/>
        </authorList>
    </citation>
    <scope>NUCLEOTIDE SEQUENCE</scope>
    <source>
        <strain evidence="3">CBS 342.82</strain>
    </source>
</reference>
<reference evidence="3" key="3">
    <citation type="submission" date="2025-08" db="UniProtKB">
        <authorList>
            <consortium name="RefSeq"/>
        </authorList>
    </citation>
    <scope>IDENTIFICATION</scope>
    <source>
        <strain evidence="3">CBS 342.82</strain>
    </source>
</reference>